<evidence type="ECO:0000313" key="1">
    <source>
        <dbReference type="EMBL" id="MCV9885121.1"/>
    </source>
</evidence>
<keyword evidence="2" id="KW-1185">Reference proteome</keyword>
<dbReference type="RefSeq" id="WP_264141977.1">
    <property type="nucleotide sequence ID" value="NZ_JAOYEY010000028.1"/>
</dbReference>
<sequence>MSQINRKPVHIAMFSGGAGSAYVAYQMVQTHGKENSKLFFTNTLWEDDDNYRFMEEIAEYIGIEVTEVVDGRTPEEVFYDYKFLGNSRLAKCSEELKVRQTLVYMEELRDKENLEPILYFGIAPHEKHRRSNEELIKEESILITPESRDENIRKAAGIRSFYEHFPLEAIETRFPLIETHRKDIDAKGIIENEWGIKLPRMYTVAIEKAEKENNELAKLLVENNVYGFSHANCGGRCVRGGLQHYATLYALWPDQYKEQEEMETRFNEYFKKDKFVTILKKNGTSYSLRQFREEMEREGIEKYLFSKDETIPCVCSFS</sequence>
<gene>
    <name evidence="1" type="ORF">OIH86_05605</name>
</gene>
<dbReference type="Proteomes" id="UP001526147">
    <property type="component" value="Unassembled WGS sequence"/>
</dbReference>
<comment type="caution">
    <text evidence="1">The sequence shown here is derived from an EMBL/GenBank/DDBJ whole genome shotgun (WGS) entry which is preliminary data.</text>
</comment>
<protein>
    <recommendedName>
        <fullName evidence="3">Phosphoadenosine phosphosulphate reductase domain-containing protein</fullName>
    </recommendedName>
</protein>
<accession>A0ABT3DE00</accession>
<dbReference type="InterPro" id="IPR014729">
    <property type="entry name" value="Rossmann-like_a/b/a_fold"/>
</dbReference>
<name>A0ABT3DE00_9BACI</name>
<evidence type="ECO:0000313" key="2">
    <source>
        <dbReference type="Proteomes" id="UP001526147"/>
    </source>
</evidence>
<evidence type="ECO:0008006" key="3">
    <source>
        <dbReference type="Google" id="ProtNLM"/>
    </source>
</evidence>
<dbReference type="Gene3D" id="3.40.50.620">
    <property type="entry name" value="HUPs"/>
    <property type="match status" value="1"/>
</dbReference>
<dbReference type="EMBL" id="JAOYEY010000028">
    <property type="protein sequence ID" value="MCV9885121.1"/>
    <property type="molecule type" value="Genomic_DNA"/>
</dbReference>
<proteinExistence type="predicted"/>
<dbReference type="SUPFAM" id="SSF52402">
    <property type="entry name" value="Adenine nucleotide alpha hydrolases-like"/>
    <property type="match status" value="1"/>
</dbReference>
<organism evidence="1 2">
    <name type="scientific">Metabacillus halosaccharovorans</name>
    <dbReference type="NCBI Taxonomy" id="930124"/>
    <lineage>
        <taxon>Bacteria</taxon>
        <taxon>Bacillati</taxon>
        <taxon>Bacillota</taxon>
        <taxon>Bacilli</taxon>
        <taxon>Bacillales</taxon>
        <taxon>Bacillaceae</taxon>
        <taxon>Metabacillus</taxon>
    </lineage>
</organism>
<reference evidence="1 2" key="1">
    <citation type="submission" date="2022-10" db="EMBL/GenBank/DDBJ databases">
        <title>Draft genome assembly of moderately radiation resistant bacterium Metabacillus halosaccharovorans.</title>
        <authorList>
            <person name="Pal S."/>
            <person name="Gopinathan A."/>
        </authorList>
    </citation>
    <scope>NUCLEOTIDE SEQUENCE [LARGE SCALE GENOMIC DNA]</scope>
    <source>
        <strain evidence="1 2">VITHBRA001</strain>
    </source>
</reference>